<name>A0A0F9L981_9ZZZZ</name>
<dbReference type="EMBL" id="LAZR01012998">
    <property type="protein sequence ID" value="KKM24075.1"/>
    <property type="molecule type" value="Genomic_DNA"/>
</dbReference>
<comment type="caution">
    <text evidence="1">The sequence shown here is derived from an EMBL/GenBank/DDBJ whole genome shotgun (WGS) entry which is preliminary data.</text>
</comment>
<sequence length="77" mass="9246">MINRNTLHKDNLTAFKAWLDKKGIPHRSGKGPWQKLQVLHKKYGWQCIFIRKDMPEYFSVQEKLMGIVEEFLKEKRS</sequence>
<protein>
    <submittedName>
        <fullName evidence="1">Uncharacterized protein</fullName>
    </submittedName>
</protein>
<gene>
    <name evidence="1" type="ORF">LCGC14_1608780</name>
</gene>
<accession>A0A0F9L981</accession>
<evidence type="ECO:0000313" key="1">
    <source>
        <dbReference type="EMBL" id="KKM24075.1"/>
    </source>
</evidence>
<dbReference type="AlphaFoldDB" id="A0A0F9L981"/>
<organism evidence="1">
    <name type="scientific">marine sediment metagenome</name>
    <dbReference type="NCBI Taxonomy" id="412755"/>
    <lineage>
        <taxon>unclassified sequences</taxon>
        <taxon>metagenomes</taxon>
        <taxon>ecological metagenomes</taxon>
    </lineage>
</organism>
<proteinExistence type="predicted"/>
<reference evidence="1" key="1">
    <citation type="journal article" date="2015" name="Nature">
        <title>Complex archaea that bridge the gap between prokaryotes and eukaryotes.</title>
        <authorList>
            <person name="Spang A."/>
            <person name="Saw J.H."/>
            <person name="Jorgensen S.L."/>
            <person name="Zaremba-Niedzwiedzka K."/>
            <person name="Martijn J."/>
            <person name="Lind A.E."/>
            <person name="van Eijk R."/>
            <person name="Schleper C."/>
            <person name="Guy L."/>
            <person name="Ettema T.J."/>
        </authorList>
    </citation>
    <scope>NUCLEOTIDE SEQUENCE</scope>
</reference>